<feature type="propeptide" id="PRO_5007938782" evidence="4">
    <location>
        <begin position="1"/>
        <end position="10"/>
    </location>
</feature>
<dbReference type="AlphaFoldDB" id="A0A143HBD2"/>
<protein>
    <recommendedName>
        <fullName evidence="4">Germination protease</fullName>
        <ecNumber evidence="4">3.4.24.78</ecNumber>
    </recommendedName>
    <alternativeName>
        <fullName evidence="4">GPR endopeptidase</fullName>
    </alternativeName>
    <alternativeName>
        <fullName evidence="4">Germination proteinase</fullName>
    </alternativeName>
    <alternativeName>
        <fullName evidence="4">Spore protease</fullName>
    </alternativeName>
</protein>
<comment type="subunit">
    <text evidence="4">Homotetramer.</text>
</comment>
<keyword evidence="1 4" id="KW-0645">Protease</keyword>
<evidence type="ECO:0000256" key="2">
    <source>
        <dbReference type="ARBA" id="ARBA00022801"/>
    </source>
</evidence>
<dbReference type="KEGG" id="rst:ATY39_04175"/>
<dbReference type="InterPro" id="IPR023430">
    <property type="entry name" value="Pept_HybD-like_dom_sf"/>
</dbReference>
<reference evidence="6" key="2">
    <citation type="submission" date="2016-03" db="EMBL/GenBank/DDBJ databases">
        <authorList>
            <person name="Ploux O."/>
        </authorList>
    </citation>
    <scope>NUCLEOTIDE SEQUENCE [LARGE SCALE GENOMIC DNA]</scope>
    <source>
        <strain evidence="6">PP9</strain>
    </source>
</reference>
<sequence>MENFKWSTVDLVDETTAFINHKTEEERETLRESNGIDIKETWENIVKVTEVIVSQKGEEHIGKKEGTYVTLSVPTLDPYDQEGLEMFEESIIRTLQKLHKKESLEKVLIIGLGNRTITPDAVGPMTIEQLHNQDELIQDRCMIYAPGVTAQTGYETSEFVKALADRIKPSLIIAIDALATNSSERLCKTVQITNTGIQPGAGVGNARKEISLETMGCPVTAIGLPTVVDGPVLITDAIDTMFKYISAQISEGKSPSQALSVSAYTPNEDTKIQTEALMPIFGDWVKWDKEERLQLFQEVLTGQQRLFVTPKNIDDWLSAYINMLSSVCTRWISNA</sequence>
<dbReference type="GO" id="GO:0006508">
    <property type="term" value="P:proteolysis"/>
    <property type="evidence" value="ECO:0007669"/>
    <property type="project" value="UniProtKB-UniRule"/>
</dbReference>
<dbReference type="GO" id="GO:0004222">
    <property type="term" value="F:metalloendopeptidase activity"/>
    <property type="evidence" value="ECO:0007669"/>
    <property type="project" value="UniProtKB-UniRule"/>
</dbReference>
<evidence type="ECO:0000313" key="5">
    <source>
        <dbReference type="EMBL" id="AMW98710.1"/>
    </source>
</evidence>
<evidence type="ECO:0000256" key="3">
    <source>
        <dbReference type="ARBA" id="ARBA00023145"/>
    </source>
</evidence>
<keyword evidence="2 4" id="KW-0378">Hydrolase</keyword>
<dbReference type="GO" id="GO:0009847">
    <property type="term" value="P:spore germination"/>
    <property type="evidence" value="ECO:0007669"/>
    <property type="project" value="UniProtKB-UniRule"/>
</dbReference>
<dbReference type="NCBIfam" id="TIGR01441">
    <property type="entry name" value="GPR"/>
    <property type="match status" value="1"/>
</dbReference>
<reference evidence="5 6" key="1">
    <citation type="journal article" date="2016" name="Genome Announc.">
        <title>Whole-Genome Sequence of Rummeliibacillus stabekisii Strain PP9 Isolated from Antarctic Soil.</title>
        <authorList>
            <person name="da Mota F.F."/>
            <person name="Vollu R.E."/>
            <person name="Jurelevicius D."/>
            <person name="Seldin L."/>
        </authorList>
    </citation>
    <scope>NUCLEOTIDE SEQUENCE [LARGE SCALE GENOMIC DNA]</scope>
    <source>
        <strain evidence="5 6">PP9</strain>
    </source>
</reference>
<evidence type="ECO:0000256" key="1">
    <source>
        <dbReference type="ARBA" id="ARBA00022670"/>
    </source>
</evidence>
<name>A0A143HBD2_9BACL</name>
<keyword evidence="3 4" id="KW-0865">Zymogen</keyword>
<comment type="function">
    <text evidence="4">Initiates the rapid degradation of small, acid-soluble proteins during spore germination.</text>
</comment>
<dbReference type="OrthoDB" id="9777293at2"/>
<comment type="PTM">
    <text evidence="4">Autoproteolytically processed. The inactive tetrameric zymogen termed p46 autoprocesses to a smaller form termed p41, which is active only during spore germination.</text>
</comment>
<dbReference type="Pfam" id="PF03418">
    <property type="entry name" value="Peptidase_A25"/>
    <property type="match status" value="1"/>
</dbReference>
<dbReference type="HAMAP" id="MF_00626">
    <property type="entry name" value="Germination_prot"/>
    <property type="match status" value="1"/>
</dbReference>
<dbReference type="STRING" id="241244.ATY39_04175"/>
<comment type="catalytic activity">
    <reaction evidence="4">
        <text>Endopeptidase action with P4 Glu or Asp, P1 preferably Glu &gt; Asp, P1' hydrophobic and P2' Ala.</text>
        <dbReference type="EC" id="3.4.24.78"/>
    </reaction>
</comment>
<dbReference type="RefSeq" id="WP_066786271.1">
    <property type="nucleotide sequence ID" value="NZ_CP014806.1"/>
</dbReference>
<evidence type="ECO:0000256" key="4">
    <source>
        <dbReference type="HAMAP-Rule" id="MF_00626"/>
    </source>
</evidence>
<proteinExistence type="inferred from homology"/>
<dbReference type="Proteomes" id="UP000076021">
    <property type="component" value="Chromosome"/>
</dbReference>
<dbReference type="SUPFAM" id="SSF53163">
    <property type="entry name" value="HybD-like"/>
    <property type="match status" value="1"/>
</dbReference>
<dbReference type="Gene3D" id="3.40.50.1450">
    <property type="entry name" value="HybD-like"/>
    <property type="match status" value="1"/>
</dbReference>
<organism evidence="5 6">
    <name type="scientific">Rummeliibacillus stabekisii</name>
    <dbReference type="NCBI Taxonomy" id="241244"/>
    <lineage>
        <taxon>Bacteria</taxon>
        <taxon>Bacillati</taxon>
        <taxon>Bacillota</taxon>
        <taxon>Bacilli</taxon>
        <taxon>Bacillales</taxon>
        <taxon>Caryophanaceae</taxon>
        <taxon>Rummeliibacillus</taxon>
    </lineage>
</organism>
<gene>
    <name evidence="4" type="primary">gpr</name>
    <name evidence="5" type="ORF">ATY39_04175</name>
</gene>
<comment type="similarity">
    <text evidence="4">Belongs to the peptidase A25 family.</text>
</comment>
<dbReference type="EC" id="3.4.24.78" evidence="4"/>
<accession>A0A143HBD2</accession>
<dbReference type="EMBL" id="CP014806">
    <property type="protein sequence ID" value="AMW98710.1"/>
    <property type="molecule type" value="Genomic_DNA"/>
</dbReference>
<feature type="chain" id="PRO_5023220490" description="Germination protease" evidence="4">
    <location>
        <begin position="11"/>
        <end position="335"/>
    </location>
</feature>
<dbReference type="InterPro" id="IPR005080">
    <property type="entry name" value="Peptidase_A25"/>
</dbReference>
<keyword evidence="6" id="KW-1185">Reference proteome</keyword>
<evidence type="ECO:0000313" key="6">
    <source>
        <dbReference type="Proteomes" id="UP000076021"/>
    </source>
</evidence>